<evidence type="ECO:0000256" key="10">
    <source>
        <dbReference type="SAM" id="MobiDB-lite"/>
    </source>
</evidence>
<evidence type="ECO:0000256" key="6">
    <source>
        <dbReference type="ARBA" id="ARBA00022840"/>
    </source>
</evidence>
<feature type="transmembrane region" description="Helical" evidence="11">
    <location>
        <begin position="180"/>
        <end position="201"/>
    </location>
</feature>
<keyword evidence="2" id="KW-0813">Transport</keyword>
<proteinExistence type="inferred from homology"/>
<comment type="similarity">
    <text evidence="9">Belongs to the ABC transporter superfamily. Lipid exporter (TC 3.A.1.106) family.</text>
</comment>
<keyword evidence="15" id="KW-1185">Reference proteome</keyword>
<dbReference type="InterPro" id="IPR011527">
    <property type="entry name" value="ABC1_TM_dom"/>
</dbReference>
<dbReference type="PROSITE" id="PS00211">
    <property type="entry name" value="ABC_TRANSPORTER_1"/>
    <property type="match status" value="1"/>
</dbReference>
<dbReference type="GO" id="GO:0005886">
    <property type="term" value="C:plasma membrane"/>
    <property type="evidence" value="ECO:0007669"/>
    <property type="project" value="UniProtKB-SubCell"/>
</dbReference>
<dbReference type="InterPro" id="IPR003439">
    <property type="entry name" value="ABC_transporter-like_ATP-bd"/>
</dbReference>
<evidence type="ECO:0000256" key="2">
    <source>
        <dbReference type="ARBA" id="ARBA00022448"/>
    </source>
</evidence>
<dbReference type="SUPFAM" id="SSF52540">
    <property type="entry name" value="P-loop containing nucleoside triphosphate hydrolases"/>
    <property type="match status" value="1"/>
</dbReference>
<feature type="transmembrane region" description="Helical" evidence="11">
    <location>
        <begin position="207"/>
        <end position="226"/>
    </location>
</feature>
<feature type="region of interest" description="Disordered" evidence="10">
    <location>
        <begin position="1"/>
        <end position="33"/>
    </location>
</feature>
<feature type="transmembrane region" description="Helical" evidence="11">
    <location>
        <begin position="64"/>
        <end position="86"/>
    </location>
</feature>
<dbReference type="GO" id="GO:0140359">
    <property type="term" value="F:ABC-type transporter activity"/>
    <property type="evidence" value="ECO:0007669"/>
    <property type="project" value="InterPro"/>
</dbReference>
<keyword evidence="8 11" id="KW-0472">Membrane</keyword>
<dbReference type="InterPro" id="IPR003593">
    <property type="entry name" value="AAA+_ATPase"/>
</dbReference>
<evidence type="ECO:0000256" key="8">
    <source>
        <dbReference type="ARBA" id="ARBA00023136"/>
    </source>
</evidence>
<evidence type="ECO:0000313" key="15">
    <source>
        <dbReference type="Proteomes" id="UP000280726"/>
    </source>
</evidence>
<dbReference type="InterPro" id="IPR017871">
    <property type="entry name" value="ABC_transporter-like_CS"/>
</dbReference>
<gene>
    <name evidence="14" type="ORF">EDD32_2657</name>
</gene>
<dbReference type="Proteomes" id="UP000280726">
    <property type="component" value="Unassembled WGS sequence"/>
</dbReference>
<protein>
    <submittedName>
        <fullName evidence="14">ABC-type multidrug transport system fused ATPase/permease subunit</fullName>
    </submittedName>
</protein>
<evidence type="ECO:0000313" key="14">
    <source>
        <dbReference type="EMBL" id="RPF28144.1"/>
    </source>
</evidence>
<accession>A0A3N4Z834</accession>
<keyword evidence="6" id="KW-0067">ATP-binding</keyword>
<reference evidence="14 15" key="1">
    <citation type="submission" date="2018-11" db="EMBL/GenBank/DDBJ databases">
        <title>Sequencing the genomes of 1000 actinobacteria strains.</title>
        <authorList>
            <person name="Klenk H.-P."/>
        </authorList>
    </citation>
    <scope>NUCLEOTIDE SEQUENCE [LARGE SCALE GENOMIC DNA]</scope>
    <source>
        <strain evidence="14 15">DSM 14418</strain>
    </source>
</reference>
<dbReference type="EMBL" id="RKRA01000001">
    <property type="protein sequence ID" value="RPF28144.1"/>
    <property type="molecule type" value="Genomic_DNA"/>
</dbReference>
<evidence type="ECO:0000256" key="1">
    <source>
        <dbReference type="ARBA" id="ARBA00004651"/>
    </source>
</evidence>
<evidence type="ECO:0000256" key="5">
    <source>
        <dbReference type="ARBA" id="ARBA00022741"/>
    </source>
</evidence>
<dbReference type="SMART" id="SM00382">
    <property type="entry name" value="AAA"/>
    <property type="match status" value="1"/>
</dbReference>
<dbReference type="SUPFAM" id="SSF90123">
    <property type="entry name" value="ABC transporter transmembrane region"/>
    <property type="match status" value="1"/>
</dbReference>
<dbReference type="GO" id="GO:0016887">
    <property type="term" value="F:ATP hydrolysis activity"/>
    <property type="evidence" value="ECO:0007669"/>
    <property type="project" value="InterPro"/>
</dbReference>
<keyword evidence="4 11" id="KW-0812">Transmembrane</keyword>
<comment type="caution">
    <text evidence="14">The sequence shown here is derived from an EMBL/GenBank/DDBJ whole genome shotgun (WGS) entry which is preliminary data.</text>
</comment>
<evidence type="ECO:0000256" key="4">
    <source>
        <dbReference type="ARBA" id="ARBA00022692"/>
    </source>
</evidence>
<feature type="transmembrane region" description="Helical" evidence="11">
    <location>
        <begin position="106"/>
        <end position="126"/>
    </location>
</feature>
<keyword evidence="7 11" id="KW-1133">Transmembrane helix</keyword>
<comment type="subcellular location">
    <subcellularLocation>
        <location evidence="1">Cell membrane</location>
        <topology evidence="1">Multi-pass membrane protein</topology>
    </subcellularLocation>
</comment>
<dbReference type="Pfam" id="PF00005">
    <property type="entry name" value="ABC_tran"/>
    <property type="match status" value="1"/>
</dbReference>
<dbReference type="FunFam" id="3.40.50.300:FF:000299">
    <property type="entry name" value="ABC transporter ATP-binding protein/permease"/>
    <property type="match status" value="1"/>
</dbReference>
<organism evidence="14 15">
    <name type="scientific">Georgenia muralis</name>
    <dbReference type="NCBI Taxonomy" id="154117"/>
    <lineage>
        <taxon>Bacteria</taxon>
        <taxon>Bacillati</taxon>
        <taxon>Actinomycetota</taxon>
        <taxon>Actinomycetes</taxon>
        <taxon>Micrococcales</taxon>
        <taxon>Bogoriellaceae</taxon>
        <taxon>Georgenia</taxon>
    </lineage>
</organism>
<dbReference type="InterPro" id="IPR036640">
    <property type="entry name" value="ABC1_TM_sf"/>
</dbReference>
<feature type="domain" description="ABC transmembrane type-1" evidence="13">
    <location>
        <begin position="64"/>
        <end position="351"/>
    </location>
</feature>
<evidence type="ECO:0000259" key="12">
    <source>
        <dbReference type="PROSITE" id="PS50893"/>
    </source>
</evidence>
<dbReference type="InterPro" id="IPR027417">
    <property type="entry name" value="P-loop_NTPase"/>
</dbReference>
<dbReference type="GO" id="GO:0005524">
    <property type="term" value="F:ATP binding"/>
    <property type="evidence" value="ECO:0007669"/>
    <property type="project" value="UniProtKB-KW"/>
</dbReference>
<sequence length="659" mass="68528">MPVIDHPRPGDGAPDDPGGTAGEAVDVDADDLRTPHPYALPGGTLRRSLVLIGRGLVDSRRTSAVAVGAAAVYGVGTVASGWLLGWVTDQVVAPAVAERSLDAGQVWAAGGALLVVGLLTAAAVALRRIYAGWAAYEIQAAHRLRVTRQYLRLPMSWHRRHPTGRLLSNANADAEAASGVFVPLPFALGVVVMMLVASVAMFLADPWLGAIGVSVLPLVVLANAVYRRRMAPAVTRSQRLRAAVSDVAHESFEAALLVKSLGTAEREERRFAAVTEELREANVAMGRVRAVFDPVIELLPSAATLAVIAAGAWRVRAGAAATGDVVTVAYLLTVMTMPIRSIGFVLGEVPRSLVGHDRIARVVDATGALTGGRAVPGGRGGLEVLVEDVTFTVPARLAKDPDGAPAGRPGRDPGTVDLLSGVSLRVAPGATVALVGATGAGKSTLAALVARLMDPTAGRVLLGGHDVRELDPAARTAAVALVSQSTFVFDDTVRGNVTLDDGDRFDDDDVWAALRTARAEDFVRALPAGLDTVVGERGATLSGGQRQRLAIARALVRRPRLLVLDDATSAVDPVVEQEILTGLGAGEGGTSVLLVAYRTSTIALADEVVHLDAGRVVDAGTHAELSERDPGYRELVTAYAVRTAEREAARAGRAGGGDR</sequence>
<dbReference type="PROSITE" id="PS50893">
    <property type="entry name" value="ABC_TRANSPORTER_2"/>
    <property type="match status" value="1"/>
</dbReference>
<name>A0A3N4Z834_9MICO</name>
<dbReference type="Gene3D" id="1.20.1560.10">
    <property type="entry name" value="ABC transporter type 1, transmembrane domain"/>
    <property type="match status" value="1"/>
</dbReference>
<dbReference type="InterPro" id="IPR039421">
    <property type="entry name" value="Type_1_exporter"/>
</dbReference>
<evidence type="ECO:0000256" key="7">
    <source>
        <dbReference type="ARBA" id="ARBA00022989"/>
    </source>
</evidence>
<evidence type="ECO:0000259" key="13">
    <source>
        <dbReference type="PROSITE" id="PS50929"/>
    </source>
</evidence>
<dbReference type="AlphaFoldDB" id="A0A3N4Z834"/>
<dbReference type="PANTHER" id="PTHR24221:SF654">
    <property type="entry name" value="ATP-BINDING CASSETTE SUB-FAMILY B MEMBER 6"/>
    <property type="match status" value="1"/>
</dbReference>
<feature type="domain" description="ABC transporter" evidence="12">
    <location>
        <begin position="384"/>
        <end position="638"/>
    </location>
</feature>
<evidence type="ECO:0000256" key="9">
    <source>
        <dbReference type="ARBA" id="ARBA00061644"/>
    </source>
</evidence>
<dbReference type="GO" id="GO:0034040">
    <property type="term" value="F:ATPase-coupled lipid transmembrane transporter activity"/>
    <property type="evidence" value="ECO:0007669"/>
    <property type="project" value="TreeGrafter"/>
</dbReference>
<evidence type="ECO:0000256" key="11">
    <source>
        <dbReference type="SAM" id="Phobius"/>
    </source>
</evidence>
<dbReference type="PROSITE" id="PS50929">
    <property type="entry name" value="ABC_TM1F"/>
    <property type="match status" value="1"/>
</dbReference>
<keyword evidence="3" id="KW-1003">Cell membrane</keyword>
<keyword evidence="5" id="KW-0547">Nucleotide-binding</keyword>
<evidence type="ECO:0000256" key="3">
    <source>
        <dbReference type="ARBA" id="ARBA00022475"/>
    </source>
</evidence>
<dbReference type="Pfam" id="PF00664">
    <property type="entry name" value="ABC_membrane"/>
    <property type="match status" value="1"/>
</dbReference>
<dbReference type="PANTHER" id="PTHR24221">
    <property type="entry name" value="ATP-BINDING CASSETTE SUB-FAMILY B"/>
    <property type="match status" value="1"/>
</dbReference>
<dbReference type="Gene3D" id="3.40.50.300">
    <property type="entry name" value="P-loop containing nucleotide triphosphate hydrolases"/>
    <property type="match status" value="1"/>
</dbReference>